<dbReference type="PANTHER" id="PTHR11240:SF22">
    <property type="entry name" value="RIBONUCLEASE T2"/>
    <property type="match status" value="1"/>
</dbReference>
<evidence type="ECO:0000313" key="4">
    <source>
        <dbReference type="EMBL" id="TDN80632.1"/>
    </source>
</evidence>
<proteinExistence type="inferred from homology"/>
<accession>A0A4R6FH22</accession>
<feature type="signal peptide" evidence="3">
    <location>
        <begin position="1"/>
        <end position="21"/>
    </location>
</feature>
<protein>
    <submittedName>
        <fullName evidence="4">Ribonuclease T2</fullName>
    </submittedName>
</protein>
<dbReference type="OrthoDB" id="4720638at2"/>
<dbReference type="PANTHER" id="PTHR11240">
    <property type="entry name" value="RIBONUCLEASE T2"/>
    <property type="match status" value="1"/>
</dbReference>
<dbReference type="InterPro" id="IPR018188">
    <property type="entry name" value="RNase_T2_His_AS_1"/>
</dbReference>
<sequence length="239" mass="26551">MNRIAGALAALVCAAPGVAAAQSYQCNIPERIAPPHAEGPTQGQPRRVLPIGGYTLAISWSPQQCAHRSDISSSFQCDPENRFGFTLHGLWPDGKRENQWPQYCKAAPVLPQTVIRRHICTTPSAQLLQHEYAKHGTCTGMTPTTYFATSARLFGNLRYPDMAALSRKRDLTAGQLARAIAAANPGITTRMMRLTADKRGWLQEVWLCLDTRLRYRACPAFEKSLPDDQPIRIRRPADR</sequence>
<name>A0A4R6FH22_9SPHN</name>
<keyword evidence="5" id="KW-1185">Reference proteome</keyword>
<dbReference type="SUPFAM" id="SSF55895">
    <property type="entry name" value="Ribonuclease Rh-like"/>
    <property type="match status" value="1"/>
</dbReference>
<organism evidence="4 5">
    <name type="scientific">Stakelama pacifica</name>
    <dbReference type="NCBI Taxonomy" id="517720"/>
    <lineage>
        <taxon>Bacteria</taxon>
        <taxon>Pseudomonadati</taxon>
        <taxon>Pseudomonadota</taxon>
        <taxon>Alphaproteobacteria</taxon>
        <taxon>Sphingomonadales</taxon>
        <taxon>Sphingomonadaceae</taxon>
        <taxon>Stakelama</taxon>
    </lineage>
</organism>
<dbReference type="GO" id="GO:0033897">
    <property type="term" value="F:ribonuclease T2 activity"/>
    <property type="evidence" value="ECO:0007669"/>
    <property type="project" value="InterPro"/>
</dbReference>
<dbReference type="EMBL" id="SNWD01000009">
    <property type="protein sequence ID" value="TDN80632.1"/>
    <property type="molecule type" value="Genomic_DNA"/>
</dbReference>
<dbReference type="GO" id="GO:0006401">
    <property type="term" value="P:RNA catabolic process"/>
    <property type="evidence" value="ECO:0007669"/>
    <property type="project" value="TreeGrafter"/>
</dbReference>
<dbReference type="PROSITE" id="PS00531">
    <property type="entry name" value="RNASE_T2_2"/>
    <property type="match status" value="1"/>
</dbReference>
<dbReference type="PROSITE" id="PS00530">
    <property type="entry name" value="RNASE_T2_1"/>
    <property type="match status" value="1"/>
</dbReference>
<evidence type="ECO:0000256" key="1">
    <source>
        <dbReference type="ARBA" id="ARBA00007469"/>
    </source>
</evidence>
<keyword evidence="3" id="KW-0732">Signal</keyword>
<evidence type="ECO:0000256" key="2">
    <source>
        <dbReference type="RuleBase" id="RU004328"/>
    </source>
</evidence>
<reference evidence="4 5" key="1">
    <citation type="submission" date="2019-03" db="EMBL/GenBank/DDBJ databases">
        <title>Genomic Encyclopedia of Type Strains, Phase IV (KMG-IV): sequencing the most valuable type-strain genomes for metagenomic binning, comparative biology and taxonomic classification.</title>
        <authorList>
            <person name="Goeker M."/>
        </authorList>
    </citation>
    <scope>NUCLEOTIDE SEQUENCE [LARGE SCALE GENOMIC DNA]</scope>
    <source>
        <strain evidence="4 5">DSM 25059</strain>
    </source>
</reference>
<comment type="caution">
    <text evidence="4">The sequence shown here is derived from an EMBL/GenBank/DDBJ whole genome shotgun (WGS) entry which is preliminary data.</text>
</comment>
<dbReference type="InterPro" id="IPR036430">
    <property type="entry name" value="RNase_T2-like_sf"/>
</dbReference>
<gene>
    <name evidence="4" type="ORF">EV664_10922</name>
</gene>
<comment type="similarity">
    <text evidence="1 2">Belongs to the RNase T2 family.</text>
</comment>
<dbReference type="AlphaFoldDB" id="A0A4R6FH22"/>
<feature type="chain" id="PRO_5020676118" evidence="3">
    <location>
        <begin position="22"/>
        <end position="239"/>
    </location>
</feature>
<dbReference type="GO" id="GO:0003723">
    <property type="term" value="F:RNA binding"/>
    <property type="evidence" value="ECO:0007669"/>
    <property type="project" value="InterPro"/>
</dbReference>
<evidence type="ECO:0000313" key="5">
    <source>
        <dbReference type="Proteomes" id="UP000295493"/>
    </source>
</evidence>
<dbReference type="Pfam" id="PF00445">
    <property type="entry name" value="Ribonuclease_T2"/>
    <property type="match status" value="1"/>
</dbReference>
<dbReference type="InterPro" id="IPR001568">
    <property type="entry name" value="RNase_T2-like"/>
</dbReference>
<dbReference type="Proteomes" id="UP000295493">
    <property type="component" value="Unassembled WGS sequence"/>
</dbReference>
<dbReference type="Gene3D" id="3.90.730.10">
    <property type="entry name" value="Ribonuclease T2-like"/>
    <property type="match status" value="1"/>
</dbReference>
<dbReference type="RefSeq" id="WP_133496112.1">
    <property type="nucleotide sequence ID" value="NZ_BMLU01000009.1"/>
</dbReference>
<evidence type="ECO:0000256" key="3">
    <source>
        <dbReference type="SAM" id="SignalP"/>
    </source>
</evidence>
<dbReference type="InterPro" id="IPR033130">
    <property type="entry name" value="RNase_T2_His_AS_2"/>
</dbReference>